<dbReference type="Pfam" id="PF07732">
    <property type="entry name" value="Cu-oxidase_3"/>
    <property type="match status" value="1"/>
</dbReference>
<organism evidence="7 8">
    <name type="scientific">Coniochaeta hoffmannii</name>
    <dbReference type="NCBI Taxonomy" id="91930"/>
    <lineage>
        <taxon>Eukaryota</taxon>
        <taxon>Fungi</taxon>
        <taxon>Dikarya</taxon>
        <taxon>Ascomycota</taxon>
        <taxon>Pezizomycotina</taxon>
        <taxon>Sordariomycetes</taxon>
        <taxon>Sordariomycetidae</taxon>
        <taxon>Coniochaetales</taxon>
        <taxon>Coniochaetaceae</taxon>
        <taxon>Coniochaeta</taxon>
    </lineage>
</organism>
<evidence type="ECO:0000313" key="7">
    <source>
        <dbReference type="EMBL" id="KAJ9158022.1"/>
    </source>
</evidence>
<dbReference type="InterPro" id="IPR002889">
    <property type="entry name" value="WSC_carb-bd"/>
</dbReference>
<dbReference type="Proteomes" id="UP001174691">
    <property type="component" value="Unassembled WGS sequence"/>
</dbReference>
<keyword evidence="3" id="KW-0732">Signal</keyword>
<keyword evidence="2" id="KW-0479">Metal-binding</keyword>
<evidence type="ECO:0000256" key="1">
    <source>
        <dbReference type="ARBA" id="ARBA00010609"/>
    </source>
</evidence>
<dbReference type="GO" id="GO:0004322">
    <property type="term" value="F:ferroxidase activity"/>
    <property type="evidence" value="ECO:0007669"/>
    <property type="project" value="TreeGrafter"/>
</dbReference>
<keyword evidence="5" id="KW-0186">Copper</keyword>
<dbReference type="GO" id="GO:0033215">
    <property type="term" value="P:reductive iron assimilation"/>
    <property type="evidence" value="ECO:0007669"/>
    <property type="project" value="TreeGrafter"/>
</dbReference>
<dbReference type="PROSITE" id="PS00080">
    <property type="entry name" value="MULTICOPPER_OXIDASE2"/>
    <property type="match status" value="1"/>
</dbReference>
<evidence type="ECO:0000256" key="2">
    <source>
        <dbReference type="ARBA" id="ARBA00022723"/>
    </source>
</evidence>
<accession>A0AA38SGB5</accession>
<dbReference type="PROSITE" id="PS00079">
    <property type="entry name" value="MULTICOPPER_OXIDASE1"/>
    <property type="match status" value="1"/>
</dbReference>
<dbReference type="Pfam" id="PF07731">
    <property type="entry name" value="Cu-oxidase_2"/>
    <property type="match status" value="1"/>
</dbReference>
<dbReference type="EMBL" id="JANBVN010000043">
    <property type="protein sequence ID" value="KAJ9158022.1"/>
    <property type="molecule type" value="Genomic_DNA"/>
</dbReference>
<comment type="similarity">
    <text evidence="1">Belongs to the multicopper oxidase family.</text>
</comment>
<comment type="caution">
    <text evidence="7">The sequence shown here is derived from an EMBL/GenBank/DDBJ whole genome shotgun (WGS) entry which is preliminary data.</text>
</comment>
<dbReference type="SMART" id="SM00321">
    <property type="entry name" value="WSC"/>
    <property type="match status" value="1"/>
</dbReference>
<evidence type="ECO:0000256" key="5">
    <source>
        <dbReference type="ARBA" id="ARBA00023008"/>
    </source>
</evidence>
<dbReference type="InterPro" id="IPR033138">
    <property type="entry name" value="Cu_oxidase_CS"/>
</dbReference>
<dbReference type="AlphaFoldDB" id="A0AA38SGB5"/>
<feature type="domain" description="WSC" evidence="6">
    <location>
        <begin position="1"/>
        <end position="67"/>
    </location>
</feature>
<name>A0AA38SGB5_9PEZI</name>
<keyword evidence="8" id="KW-1185">Reference proteome</keyword>
<evidence type="ECO:0000256" key="3">
    <source>
        <dbReference type="ARBA" id="ARBA00022729"/>
    </source>
</evidence>
<dbReference type="InterPro" id="IPR001117">
    <property type="entry name" value="Cu-oxidase_2nd"/>
</dbReference>
<dbReference type="GO" id="GO:0033573">
    <property type="term" value="C:high-affinity iron permease complex"/>
    <property type="evidence" value="ECO:0007669"/>
    <property type="project" value="TreeGrafter"/>
</dbReference>
<dbReference type="SUPFAM" id="SSF49503">
    <property type="entry name" value="Cupredoxins"/>
    <property type="match status" value="3"/>
</dbReference>
<proteinExistence type="inferred from homology"/>
<evidence type="ECO:0000259" key="6">
    <source>
        <dbReference type="PROSITE" id="PS51212"/>
    </source>
</evidence>
<sequence>MTLEACASFCAAYSFFGTEYARECYCGNVLNAGSVPAPQSECKSPCKGNLFQYCGAGKRLVEHVEYLDFLDVIIISDHFNPWHFHVYNINFKYIHVRPVHPPDGFMRPYIGINGQYPNPPIVGTLGDTIKINVVNNLGNQSTSLHFHGMFQQGTNFEDGPVGVTQCPIPPGQSFVYQFRLNQTGTFWYHAHHGGSYIDGLRGALIIKDPCAPYKADSEFTITLTDNYHKEAPRLINYYLSPDNSDMTGGAEPVPDSLLMNDAQDVKFPITAGKTYMVHIINMGAIAGTYLQFDQHTVTVVEADGVWTMPYDTDQLYVAVAQRYTVLLTAKPTATQNFAIVAMMNPNMFGEMGQPPVNTVTGWLVYNSAAALPAPFTLQRKAWDDTDLVPFEGEPLLDPPTYTIYLTVSINQDATGSTRSMFNGQTYVAQKVPTMFTALTAPADVIMNPAIYGRATNPYVLPYNAIIEVNINNHDSRAHPFHLHGHTFQIINRGAGDTLFPGLDSPPAVPMARDTVVVYAESAATLRFRATNPGVWLFHCHTEWHVESGLTATFVEAPDVLQAGNPYIPNSHKAVCDAQGIPRKGNAAGNYKTGQWLNLTGANTMPPDPSTNFGAMVSPPTD</sequence>
<reference evidence="7" key="1">
    <citation type="submission" date="2022-07" db="EMBL/GenBank/DDBJ databases">
        <title>Fungi with potential for degradation of polypropylene.</title>
        <authorList>
            <person name="Gostincar C."/>
        </authorList>
    </citation>
    <scope>NUCLEOTIDE SEQUENCE</scope>
    <source>
        <strain evidence="7">EXF-13287</strain>
    </source>
</reference>
<dbReference type="InterPro" id="IPR011706">
    <property type="entry name" value="Cu-oxidase_C"/>
</dbReference>
<dbReference type="GO" id="GO:0010106">
    <property type="term" value="P:cellular response to iron ion starvation"/>
    <property type="evidence" value="ECO:0007669"/>
    <property type="project" value="TreeGrafter"/>
</dbReference>
<dbReference type="Pfam" id="PF00394">
    <property type="entry name" value="Cu-oxidase"/>
    <property type="match status" value="1"/>
</dbReference>
<protein>
    <submittedName>
        <fullName evidence="7">Multicopper oxidase</fullName>
    </submittedName>
</protein>
<gene>
    <name evidence="7" type="ORF">NKR19_g3727</name>
</gene>
<dbReference type="PROSITE" id="PS51212">
    <property type="entry name" value="WSC"/>
    <property type="match status" value="1"/>
</dbReference>
<dbReference type="InterPro" id="IPR045087">
    <property type="entry name" value="Cu-oxidase_fam"/>
</dbReference>
<dbReference type="PANTHER" id="PTHR11709">
    <property type="entry name" value="MULTI-COPPER OXIDASE"/>
    <property type="match status" value="1"/>
</dbReference>
<dbReference type="InterPro" id="IPR002355">
    <property type="entry name" value="Cu_oxidase_Cu_BS"/>
</dbReference>
<evidence type="ECO:0000256" key="4">
    <source>
        <dbReference type="ARBA" id="ARBA00023002"/>
    </source>
</evidence>
<dbReference type="InterPro" id="IPR011707">
    <property type="entry name" value="Cu-oxidase-like_N"/>
</dbReference>
<dbReference type="CDD" id="cd13877">
    <property type="entry name" value="CuRO_2_Fet3p_like"/>
    <property type="match status" value="1"/>
</dbReference>
<dbReference type="Pfam" id="PF01822">
    <property type="entry name" value="WSC"/>
    <property type="match status" value="1"/>
</dbReference>
<dbReference type="Gene3D" id="2.60.40.420">
    <property type="entry name" value="Cupredoxins - blue copper proteins"/>
    <property type="match status" value="3"/>
</dbReference>
<keyword evidence="4" id="KW-0560">Oxidoreductase</keyword>
<dbReference type="InterPro" id="IPR044130">
    <property type="entry name" value="CuRO_2_Fet3-like"/>
</dbReference>
<dbReference type="InterPro" id="IPR008972">
    <property type="entry name" value="Cupredoxin"/>
</dbReference>
<dbReference type="GO" id="GO:0005507">
    <property type="term" value="F:copper ion binding"/>
    <property type="evidence" value="ECO:0007669"/>
    <property type="project" value="InterPro"/>
</dbReference>
<dbReference type="PANTHER" id="PTHR11709:SF361">
    <property type="entry name" value="IRON TRANSPORT MULTICOPPER OXIDASE FET3"/>
    <property type="match status" value="1"/>
</dbReference>
<evidence type="ECO:0000313" key="8">
    <source>
        <dbReference type="Proteomes" id="UP001174691"/>
    </source>
</evidence>